<proteinExistence type="predicted"/>
<organism evidence="1 2">
    <name type="scientific">Bursaphelenchus okinawaensis</name>
    <dbReference type="NCBI Taxonomy" id="465554"/>
    <lineage>
        <taxon>Eukaryota</taxon>
        <taxon>Metazoa</taxon>
        <taxon>Ecdysozoa</taxon>
        <taxon>Nematoda</taxon>
        <taxon>Chromadorea</taxon>
        <taxon>Rhabditida</taxon>
        <taxon>Tylenchina</taxon>
        <taxon>Tylenchomorpha</taxon>
        <taxon>Aphelenchoidea</taxon>
        <taxon>Aphelenchoididae</taxon>
        <taxon>Bursaphelenchus</taxon>
    </lineage>
</organism>
<comment type="caution">
    <text evidence="1">The sequence shown here is derived from an EMBL/GenBank/DDBJ whole genome shotgun (WGS) entry which is preliminary data.</text>
</comment>
<keyword evidence="2" id="KW-1185">Reference proteome</keyword>
<name>A0A811JTH5_9BILA</name>
<gene>
    <name evidence="1" type="ORF">BOKJ2_LOCUS1122</name>
</gene>
<dbReference type="PANTHER" id="PTHR21581">
    <property type="entry name" value="D-ALANYL-D-ALANINE CARBOXYPEPTIDASE"/>
    <property type="match status" value="1"/>
</dbReference>
<dbReference type="EMBL" id="CAJFDH010000001">
    <property type="protein sequence ID" value="CAD5206438.1"/>
    <property type="molecule type" value="Genomic_DNA"/>
</dbReference>
<protein>
    <submittedName>
        <fullName evidence="1">Uncharacterized protein</fullName>
    </submittedName>
</protein>
<dbReference type="GO" id="GO:0005794">
    <property type="term" value="C:Golgi apparatus"/>
    <property type="evidence" value="ECO:0007669"/>
    <property type="project" value="TreeGrafter"/>
</dbReference>
<dbReference type="Proteomes" id="UP000614601">
    <property type="component" value="Unassembled WGS sequence"/>
</dbReference>
<evidence type="ECO:0000313" key="1">
    <source>
        <dbReference type="EMBL" id="CAD5206438.1"/>
    </source>
</evidence>
<dbReference type="GO" id="GO:0030008">
    <property type="term" value="C:TRAPP complex"/>
    <property type="evidence" value="ECO:0007669"/>
    <property type="project" value="TreeGrafter"/>
</dbReference>
<dbReference type="Gene3D" id="1.25.40.10">
    <property type="entry name" value="Tetratricopeptide repeat domain"/>
    <property type="match status" value="1"/>
</dbReference>
<dbReference type="PANTHER" id="PTHR21581:SF6">
    <property type="entry name" value="TRAFFICKING PROTEIN PARTICLE COMPLEX SUBUNIT 12"/>
    <property type="match status" value="1"/>
</dbReference>
<evidence type="ECO:0000313" key="2">
    <source>
        <dbReference type="Proteomes" id="UP000614601"/>
    </source>
</evidence>
<dbReference type="InterPro" id="IPR011990">
    <property type="entry name" value="TPR-like_helical_dom_sf"/>
</dbReference>
<dbReference type="AlphaFoldDB" id="A0A811JTH5"/>
<sequence>MDNWSQIWYLYAFPQSDRLKNALVDGSIDRVFTTPVLRHEQPLKDDLVAVADKLKVQKKDHVEYPNTKEGLKVLIKAGKLKAAFNLTTQLLVKMGHVPNAHIRRNACTPESLEIWNCRFQLLMALEMHSVLKEEMAAFNELDAPDLYFEFRSVYRRLEYVGSVVPFQLRLIHAEVPRFSDNPEHVFSRLGKLEENTKTVLAAMEDDMHKSVWEKRLEAVQLVRARALYHLKDYMRAIQVYEDLLSRVKSTEKHNLISNQLTRISMIVGHSKFFEKAVSLNKSSAYHHNKGLRAIFAANYQKALDCFTSAKAEDQQETCEICNNKAICELYTGGLKEAVTALNSHPKSPLPLMRNLYTIGDLASTNSAELRTQHFVKHCNSLSDLYDPTQLRVL</sequence>
<dbReference type="SUPFAM" id="SSF48452">
    <property type="entry name" value="TPR-like"/>
    <property type="match status" value="1"/>
</dbReference>
<reference evidence="1" key="1">
    <citation type="submission" date="2020-09" db="EMBL/GenBank/DDBJ databases">
        <authorList>
            <person name="Kikuchi T."/>
        </authorList>
    </citation>
    <scope>NUCLEOTIDE SEQUENCE</scope>
    <source>
        <strain evidence="1">SH1</strain>
    </source>
</reference>
<dbReference type="Proteomes" id="UP000783686">
    <property type="component" value="Unassembled WGS sequence"/>
</dbReference>
<accession>A0A811JTH5</accession>
<dbReference type="EMBL" id="CAJFCW020000001">
    <property type="protein sequence ID" value="CAG9081775.1"/>
    <property type="molecule type" value="Genomic_DNA"/>
</dbReference>
<dbReference type="OrthoDB" id="428342at2759"/>